<gene>
    <name evidence="1" type="ORF">BDN71DRAFT_1435746</name>
</gene>
<reference evidence="1" key="1">
    <citation type="submission" date="2020-11" db="EMBL/GenBank/DDBJ databases">
        <authorList>
            <consortium name="DOE Joint Genome Institute"/>
            <person name="Ahrendt S."/>
            <person name="Riley R."/>
            <person name="Andreopoulos W."/>
            <person name="Labutti K."/>
            <person name="Pangilinan J."/>
            <person name="Ruiz-Duenas F.J."/>
            <person name="Barrasa J.M."/>
            <person name="Sanchez-Garcia M."/>
            <person name="Camarero S."/>
            <person name="Miyauchi S."/>
            <person name="Serrano A."/>
            <person name="Linde D."/>
            <person name="Babiker R."/>
            <person name="Drula E."/>
            <person name="Ayuso-Fernandez I."/>
            <person name="Pacheco R."/>
            <person name="Padilla G."/>
            <person name="Ferreira P."/>
            <person name="Barriuso J."/>
            <person name="Kellner H."/>
            <person name="Castanera R."/>
            <person name="Alfaro M."/>
            <person name="Ramirez L."/>
            <person name="Pisabarro A.G."/>
            <person name="Kuo A."/>
            <person name="Tritt A."/>
            <person name="Lipzen A."/>
            <person name="He G."/>
            <person name="Yan M."/>
            <person name="Ng V."/>
            <person name="Cullen D."/>
            <person name="Martin F."/>
            <person name="Rosso M.-N."/>
            <person name="Henrissat B."/>
            <person name="Hibbett D."/>
            <person name="Martinez A.T."/>
            <person name="Grigoriev I.V."/>
        </authorList>
    </citation>
    <scope>NUCLEOTIDE SEQUENCE</scope>
    <source>
        <strain evidence="1">ATCC 90797</strain>
    </source>
</reference>
<dbReference type="AlphaFoldDB" id="A0A9P5ZJL4"/>
<evidence type="ECO:0000313" key="1">
    <source>
        <dbReference type="EMBL" id="KAF9488959.1"/>
    </source>
</evidence>
<protein>
    <submittedName>
        <fullName evidence="1">Uncharacterized protein</fullName>
    </submittedName>
</protein>
<comment type="caution">
    <text evidence="1">The sequence shown here is derived from an EMBL/GenBank/DDBJ whole genome shotgun (WGS) entry which is preliminary data.</text>
</comment>
<proteinExistence type="predicted"/>
<accession>A0A9P5ZJL4</accession>
<sequence>MHAIFEAMEHLHNVKGLASVINNAYDTMVDKFFATAPDPMSLEGAAPRNSHTVTLPQLLTDNTCHNSASFGWLNRQNDSSLPFGWLDMESTGASTLPSTSTSSAPSGLYKSFSSVASRPGNTATRQSSFEKFACLKGCRKKVGGQAWHLQWHLQLEKCTARHSLHHQQSKENQNLAYQYEELIPTVMQKNQQLSTSAMGILIGGYWSVDPTPAVRFDLDGAQGLGCPSAQ</sequence>
<keyword evidence="2" id="KW-1185">Reference proteome</keyword>
<dbReference type="Proteomes" id="UP000807025">
    <property type="component" value="Unassembled WGS sequence"/>
</dbReference>
<name>A0A9P5ZJL4_PLEER</name>
<dbReference type="EMBL" id="MU154689">
    <property type="protein sequence ID" value="KAF9488959.1"/>
    <property type="molecule type" value="Genomic_DNA"/>
</dbReference>
<evidence type="ECO:0000313" key="2">
    <source>
        <dbReference type="Proteomes" id="UP000807025"/>
    </source>
</evidence>
<organism evidence="1 2">
    <name type="scientific">Pleurotus eryngii</name>
    <name type="common">Boletus of the steppes</name>
    <dbReference type="NCBI Taxonomy" id="5323"/>
    <lineage>
        <taxon>Eukaryota</taxon>
        <taxon>Fungi</taxon>
        <taxon>Dikarya</taxon>
        <taxon>Basidiomycota</taxon>
        <taxon>Agaricomycotina</taxon>
        <taxon>Agaricomycetes</taxon>
        <taxon>Agaricomycetidae</taxon>
        <taxon>Agaricales</taxon>
        <taxon>Pleurotineae</taxon>
        <taxon>Pleurotaceae</taxon>
        <taxon>Pleurotus</taxon>
    </lineage>
</organism>